<proteinExistence type="predicted"/>
<dbReference type="AlphaFoldDB" id="A0A6N2L1Z1"/>
<name>A0A6N2L1Z1_SALVM</name>
<evidence type="ECO:0000313" key="1">
    <source>
        <dbReference type="EMBL" id="VFU34931.1"/>
    </source>
</evidence>
<sequence>MLDEKHEIKMNQTRPISSDHHPVHFHDVLFHSVGPGYSTVAVHCGYIALHQLLQVSRFPILCWNRRRVGGRRETNCPETLLDHRYAYCTNSLFSAAVACASEFCLQTNLGESSYETCHSRRRIEDDLIYPCQDKKGLRGRREEARDERVMCLVWGRGCWVVESRGTRETHEEKRGRDELRVWRREKGDEGLSWRGRRDEGW</sequence>
<dbReference type="EMBL" id="CAADRP010001101">
    <property type="protein sequence ID" value="VFU34931.1"/>
    <property type="molecule type" value="Genomic_DNA"/>
</dbReference>
<reference evidence="1" key="1">
    <citation type="submission" date="2019-03" db="EMBL/GenBank/DDBJ databases">
        <authorList>
            <person name="Mank J."/>
            <person name="Almeida P."/>
        </authorList>
    </citation>
    <scope>NUCLEOTIDE SEQUENCE</scope>
    <source>
        <strain evidence="1">78183</strain>
    </source>
</reference>
<gene>
    <name evidence="1" type="ORF">SVIM_LOCUS171527</name>
</gene>
<accession>A0A6N2L1Z1</accession>
<protein>
    <submittedName>
        <fullName evidence="1">Uncharacterized protein</fullName>
    </submittedName>
</protein>
<organism evidence="1">
    <name type="scientific">Salix viminalis</name>
    <name type="common">Common osier</name>
    <name type="synonym">Basket willow</name>
    <dbReference type="NCBI Taxonomy" id="40686"/>
    <lineage>
        <taxon>Eukaryota</taxon>
        <taxon>Viridiplantae</taxon>
        <taxon>Streptophyta</taxon>
        <taxon>Embryophyta</taxon>
        <taxon>Tracheophyta</taxon>
        <taxon>Spermatophyta</taxon>
        <taxon>Magnoliopsida</taxon>
        <taxon>eudicotyledons</taxon>
        <taxon>Gunneridae</taxon>
        <taxon>Pentapetalae</taxon>
        <taxon>rosids</taxon>
        <taxon>fabids</taxon>
        <taxon>Malpighiales</taxon>
        <taxon>Salicaceae</taxon>
        <taxon>Saliceae</taxon>
        <taxon>Salix</taxon>
    </lineage>
</organism>